<dbReference type="InterPro" id="IPR001222">
    <property type="entry name" value="Znf_TFIIS"/>
</dbReference>
<keyword evidence="9" id="KW-1185">Reference proteome</keyword>
<feature type="binding site" evidence="5">
    <location>
        <position position="7"/>
    </location>
    <ligand>
        <name>Zn(2+)</name>
        <dbReference type="ChEBI" id="CHEBI:29105"/>
        <label>1</label>
    </ligand>
</feature>
<dbReference type="PIRSF" id="PIRSF005586">
    <property type="entry name" value="RNApol_RpoM"/>
    <property type="match status" value="1"/>
</dbReference>
<feature type="binding site" evidence="5">
    <location>
        <position position="71"/>
    </location>
    <ligand>
        <name>Zn(2+)</name>
        <dbReference type="ChEBI" id="CHEBI:29105"/>
        <label>2</label>
    </ligand>
</feature>
<dbReference type="GO" id="GO:0003676">
    <property type="term" value="F:nucleic acid binding"/>
    <property type="evidence" value="ECO:0007669"/>
    <property type="project" value="InterPro"/>
</dbReference>
<evidence type="ECO:0000313" key="8">
    <source>
        <dbReference type="EMBL" id="KAK6790416.1"/>
    </source>
</evidence>
<name>A0AAN8TUV8_SOLBU</name>
<dbReference type="SUPFAM" id="SSF57783">
    <property type="entry name" value="Zinc beta-ribbon"/>
    <property type="match status" value="1"/>
</dbReference>
<evidence type="ECO:0000256" key="2">
    <source>
        <dbReference type="ARBA" id="ARBA00022771"/>
    </source>
</evidence>
<dbReference type="GO" id="GO:0005666">
    <property type="term" value="C:RNA polymerase III complex"/>
    <property type="evidence" value="ECO:0007669"/>
    <property type="project" value="TreeGrafter"/>
</dbReference>
<feature type="zinc finger region" description="C4-type" evidence="6">
    <location>
        <begin position="4"/>
        <end position="29"/>
    </location>
</feature>
<organism evidence="8 9">
    <name type="scientific">Solanum bulbocastanum</name>
    <name type="common">Wild potato</name>
    <dbReference type="NCBI Taxonomy" id="147425"/>
    <lineage>
        <taxon>Eukaryota</taxon>
        <taxon>Viridiplantae</taxon>
        <taxon>Streptophyta</taxon>
        <taxon>Embryophyta</taxon>
        <taxon>Tracheophyta</taxon>
        <taxon>Spermatophyta</taxon>
        <taxon>Magnoliopsida</taxon>
        <taxon>eudicotyledons</taxon>
        <taxon>Gunneridae</taxon>
        <taxon>Pentapetalae</taxon>
        <taxon>asterids</taxon>
        <taxon>lamiids</taxon>
        <taxon>Solanales</taxon>
        <taxon>Solanaceae</taxon>
        <taxon>Solanoideae</taxon>
        <taxon>Solaneae</taxon>
        <taxon>Solanum</taxon>
    </lineage>
</organism>
<keyword evidence="4" id="KW-0240">DNA-directed RNA polymerase</keyword>
<dbReference type="PANTHER" id="PTHR11239">
    <property type="entry name" value="DNA-DIRECTED RNA POLYMERASE"/>
    <property type="match status" value="1"/>
</dbReference>
<gene>
    <name evidence="8" type="ORF">RDI58_014216</name>
</gene>
<dbReference type="PROSITE" id="PS51133">
    <property type="entry name" value="ZF_TFIIS_2"/>
    <property type="match status" value="1"/>
</dbReference>
<proteinExistence type="inferred from homology"/>
<dbReference type="Proteomes" id="UP001371456">
    <property type="component" value="Unassembled WGS sequence"/>
</dbReference>
<feature type="binding site" evidence="5">
    <location>
        <position position="29"/>
    </location>
    <ligand>
        <name>Zn(2+)</name>
        <dbReference type="ChEBI" id="CHEBI:29105"/>
        <label>1</label>
    </ligand>
</feature>
<keyword evidence="3 5" id="KW-0862">Zinc</keyword>
<dbReference type="InterPro" id="IPR012164">
    <property type="entry name" value="Rpa12/Rpb9/Rpc10/TFS"/>
</dbReference>
<dbReference type="GO" id="GO:0003899">
    <property type="term" value="F:DNA-directed RNA polymerase activity"/>
    <property type="evidence" value="ECO:0007669"/>
    <property type="project" value="InterPro"/>
</dbReference>
<feature type="binding site" evidence="5">
    <location>
        <position position="4"/>
    </location>
    <ligand>
        <name>Zn(2+)</name>
        <dbReference type="ChEBI" id="CHEBI:29105"/>
        <label>1</label>
    </ligand>
</feature>
<dbReference type="PANTHER" id="PTHR11239:SF12">
    <property type="entry name" value="DNA-DIRECTED RNA POLYMERASE III SUBUNIT RPC10"/>
    <property type="match status" value="1"/>
</dbReference>
<comment type="function">
    <text evidence="4">DNA-dependent RNA polymerase catalyzes the transcription of DNA into RNA using the four ribonucleoside triphosphates as substrates.</text>
</comment>
<dbReference type="SMART" id="SM00440">
    <property type="entry name" value="ZnF_C2C2"/>
    <property type="match status" value="1"/>
</dbReference>
<accession>A0AAN8TUV8</accession>
<evidence type="ECO:0000313" key="9">
    <source>
        <dbReference type="Proteomes" id="UP001371456"/>
    </source>
</evidence>
<keyword evidence="4" id="KW-0804">Transcription</keyword>
<dbReference type="Gene3D" id="2.20.25.10">
    <property type="match status" value="1"/>
</dbReference>
<evidence type="ECO:0000259" key="7">
    <source>
        <dbReference type="PROSITE" id="PS51133"/>
    </source>
</evidence>
<keyword evidence="1 5" id="KW-0479">Metal-binding</keyword>
<evidence type="ECO:0000256" key="6">
    <source>
        <dbReference type="PIRSR" id="PIRSR005586-2"/>
    </source>
</evidence>
<evidence type="ECO:0000256" key="1">
    <source>
        <dbReference type="ARBA" id="ARBA00022723"/>
    </source>
</evidence>
<protein>
    <recommendedName>
        <fullName evidence="4">DNA-directed RNA polymerase subunit</fullName>
    </recommendedName>
</protein>
<dbReference type="GO" id="GO:0006386">
    <property type="term" value="P:termination of RNA polymerase III transcription"/>
    <property type="evidence" value="ECO:0007669"/>
    <property type="project" value="TreeGrafter"/>
</dbReference>
<dbReference type="GO" id="GO:0008270">
    <property type="term" value="F:zinc ion binding"/>
    <property type="evidence" value="ECO:0007669"/>
    <property type="project" value="UniProtKB-KW"/>
</dbReference>
<keyword evidence="4" id="KW-0539">Nucleus</keyword>
<dbReference type="AlphaFoldDB" id="A0AAN8TUV8"/>
<evidence type="ECO:0000256" key="4">
    <source>
        <dbReference type="PIRNR" id="PIRNR005586"/>
    </source>
</evidence>
<evidence type="ECO:0000256" key="3">
    <source>
        <dbReference type="ARBA" id="ARBA00022833"/>
    </source>
</evidence>
<sequence length="120" mass="13992">MEVCPDCGMLLQYELPHMDRPARFFCPACPFVCNLENRLKMKKRQPLVKKQMDPVISTEDMDNASTAEVPCPACGYREAAYYQVQIRSADEPMTTFYKCGGIELLNWFTKWAWRLMNLRV</sequence>
<comment type="similarity">
    <text evidence="4">Belongs to the archaeal rpoM/eukaryotic RPA12/RPB9/RPC11 RNA polymerase family.</text>
</comment>
<feature type="binding site" evidence="5">
    <location>
        <position position="99"/>
    </location>
    <ligand>
        <name>Zn(2+)</name>
        <dbReference type="ChEBI" id="CHEBI:29105"/>
        <label>2</label>
    </ligand>
</feature>
<reference evidence="8 9" key="1">
    <citation type="submission" date="2024-02" db="EMBL/GenBank/DDBJ databases">
        <title>de novo genome assembly of Solanum bulbocastanum strain 11H21.</title>
        <authorList>
            <person name="Hosaka A.J."/>
        </authorList>
    </citation>
    <scope>NUCLEOTIDE SEQUENCE [LARGE SCALE GENOMIC DNA]</scope>
    <source>
        <tissue evidence="8">Young leaves</tissue>
    </source>
</reference>
<evidence type="ECO:0000256" key="5">
    <source>
        <dbReference type="PIRSR" id="PIRSR005586-1"/>
    </source>
</evidence>
<keyword evidence="2 6" id="KW-0863">Zinc-finger</keyword>
<feature type="binding site" evidence="5">
    <location>
        <position position="26"/>
    </location>
    <ligand>
        <name>Zn(2+)</name>
        <dbReference type="ChEBI" id="CHEBI:29105"/>
        <label>1</label>
    </ligand>
</feature>
<comment type="subcellular location">
    <subcellularLocation>
        <location evidence="4">Nucleus</location>
    </subcellularLocation>
</comment>
<feature type="domain" description="TFIIS-type" evidence="7">
    <location>
        <begin position="67"/>
        <end position="109"/>
    </location>
</feature>
<dbReference type="Pfam" id="PF01096">
    <property type="entry name" value="Zn_ribbon_TFIIS"/>
    <property type="match status" value="1"/>
</dbReference>
<comment type="caution">
    <text evidence="8">The sequence shown here is derived from an EMBL/GenBank/DDBJ whole genome shotgun (WGS) entry which is preliminary data.</text>
</comment>
<feature type="binding site" evidence="5">
    <location>
        <position position="74"/>
    </location>
    <ligand>
        <name>Zn(2+)</name>
        <dbReference type="ChEBI" id="CHEBI:29105"/>
        <label>2</label>
    </ligand>
</feature>
<dbReference type="EMBL" id="JBANQN010000005">
    <property type="protein sequence ID" value="KAK6790416.1"/>
    <property type="molecule type" value="Genomic_DNA"/>
</dbReference>